<dbReference type="InterPro" id="IPR036389">
    <property type="entry name" value="RNase_III_sf"/>
</dbReference>
<evidence type="ECO:0000313" key="4">
    <source>
        <dbReference type="Proteomes" id="UP001341840"/>
    </source>
</evidence>
<proteinExistence type="predicted"/>
<dbReference type="PROSITE" id="PS00517">
    <property type="entry name" value="RNASE_3_1"/>
    <property type="match status" value="1"/>
</dbReference>
<feature type="domain" description="RNase III" evidence="2">
    <location>
        <begin position="218"/>
        <end position="365"/>
    </location>
</feature>
<sequence>MSPMPISVIHSFSFIPSIMHRVESLLVASNLKKMHLDHCMQNVVSTVKVLEAITSKSCGESFHYESLETLGDSFLKYATSQHLFQTYPNHHEGLLTVRREKIISNAALCKFGCSCKLPGFIRNARFDPQTWAVPGNKSVSLELEELDSKGAKAFISGKRKLRRKIIADVVEALIGAYLSVGGEMAALVFMNWIGIKVNFNISPCESLCSILPEKLINVNFLESLLNYSFRDRHLLVEALTHGSYMLPEIPRCYQRLEFLGDSVLDYLITRHLDNTYPGMSPGQLTDMRAASVNNDCYAWSAIKANLHKHILHASQDLHKDIVGIVHEVSKLSSASPIGWESDTSFPKVLGDIIESLAGAILVDSEYNKETVWQCIRPLLEPLVTPETLTVHPTRELTELCQKESYTINKTVSRNNGVTSYLMEVQAVDGTIIDSDEYSGYVDKKTAKKIVCRKILKRLKSKTQPK</sequence>
<dbReference type="SMART" id="SM00535">
    <property type="entry name" value="RIBOc"/>
    <property type="match status" value="2"/>
</dbReference>
<evidence type="ECO:0000256" key="1">
    <source>
        <dbReference type="ARBA" id="ARBA00022801"/>
    </source>
</evidence>
<reference evidence="3 4" key="1">
    <citation type="journal article" date="2023" name="Plants (Basel)">
        <title>Bridging the Gap: Combining Genomics and Transcriptomics Approaches to Understand Stylosanthes scabra, an Orphan Legume from the Brazilian Caatinga.</title>
        <authorList>
            <person name="Ferreira-Neto J.R.C."/>
            <person name="da Silva M.D."/>
            <person name="Binneck E."/>
            <person name="de Melo N.F."/>
            <person name="da Silva R.H."/>
            <person name="de Melo A.L.T.M."/>
            <person name="Pandolfi V."/>
            <person name="Bustamante F.O."/>
            <person name="Brasileiro-Vidal A.C."/>
            <person name="Benko-Iseppon A.M."/>
        </authorList>
    </citation>
    <scope>NUCLEOTIDE SEQUENCE [LARGE SCALE GENOMIC DNA]</scope>
    <source>
        <tissue evidence="3">Leaves</tissue>
    </source>
</reference>
<dbReference type="SUPFAM" id="SSF69065">
    <property type="entry name" value="RNase III domain-like"/>
    <property type="match status" value="2"/>
</dbReference>
<dbReference type="PANTHER" id="PTHR14950:SF70">
    <property type="entry name" value="ENDORIBONUCLEASE DICER HOMOLOG 2"/>
    <property type="match status" value="1"/>
</dbReference>
<organism evidence="3 4">
    <name type="scientific">Stylosanthes scabra</name>
    <dbReference type="NCBI Taxonomy" id="79078"/>
    <lineage>
        <taxon>Eukaryota</taxon>
        <taxon>Viridiplantae</taxon>
        <taxon>Streptophyta</taxon>
        <taxon>Embryophyta</taxon>
        <taxon>Tracheophyta</taxon>
        <taxon>Spermatophyta</taxon>
        <taxon>Magnoliopsida</taxon>
        <taxon>eudicotyledons</taxon>
        <taxon>Gunneridae</taxon>
        <taxon>Pentapetalae</taxon>
        <taxon>rosids</taxon>
        <taxon>fabids</taxon>
        <taxon>Fabales</taxon>
        <taxon>Fabaceae</taxon>
        <taxon>Papilionoideae</taxon>
        <taxon>50 kb inversion clade</taxon>
        <taxon>dalbergioids sensu lato</taxon>
        <taxon>Dalbergieae</taxon>
        <taxon>Pterocarpus clade</taxon>
        <taxon>Stylosanthes</taxon>
    </lineage>
</organism>
<comment type="caution">
    <text evidence="3">The sequence shown here is derived from an EMBL/GenBank/DDBJ whole genome shotgun (WGS) entry which is preliminary data.</text>
</comment>
<keyword evidence="1" id="KW-0378">Hydrolase</keyword>
<dbReference type="EMBL" id="JASCZI010091081">
    <property type="protein sequence ID" value="MED6148851.1"/>
    <property type="molecule type" value="Genomic_DNA"/>
</dbReference>
<dbReference type="Gene3D" id="1.10.1520.10">
    <property type="entry name" value="Ribonuclease III domain"/>
    <property type="match status" value="2"/>
</dbReference>
<dbReference type="InterPro" id="IPR000999">
    <property type="entry name" value="RNase_III_dom"/>
</dbReference>
<feature type="domain" description="RNase III" evidence="2">
    <location>
        <begin position="51"/>
        <end position="182"/>
    </location>
</feature>
<protein>
    <recommendedName>
        <fullName evidence="2">RNase III domain-containing protein</fullName>
    </recommendedName>
</protein>
<dbReference type="Pfam" id="PF00636">
    <property type="entry name" value="Ribonuclease_3"/>
    <property type="match status" value="2"/>
</dbReference>
<dbReference type="Proteomes" id="UP001341840">
    <property type="component" value="Unassembled WGS sequence"/>
</dbReference>
<accession>A0ABU6TJB8</accession>
<dbReference type="CDD" id="cd00593">
    <property type="entry name" value="RIBOc"/>
    <property type="match status" value="2"/>
</dbReference>
<gene>
    <name evidence="3" type="ORF">PIB30_056935</name>
</gene>
<keyword evidence="4" id="KW-1185">Reference proteome</keyword>
<dbReference type="PROSITE" id="PS50142">
    <property type="entry name" value="RNASE_3_2"/>
    <property type="match status" value="2"/>
</dbReference>
<dbReference type="PANTHER" id="PTHR14950">
    <property type="entry name" value="DICER-RELATED"/>
    <property type="match status" value="1"/>
</dbReference>
<evidence type="ECO:0000313" key="3">
    <source>
        <dbReference type="EMBL" id="MED6148851.1"/>
    </source>
</evidence>
<evidence type="ECO:0000259" key="2">
    <source>
        <dbReference type="PROSITE" id="PS50142"/>
    </source>
</evidence>
<name>A0ABU6TJB8_9FABA</name>